<proteinExistence type="predicted"/>
<protein>
    <submittedName>
        <fullName evidence="1">Uncharacterized protein</fullName>
    </submittedName>
</protein>
<sequence>MADEIIAGQATPAFRTATTLVDTADLLEKKSTQLQSLLKCCYGDCSAWFDAIGNVNRDSVMWIASDLADEVAELSQRVLMRLNEADLSAPS</sequence>
<organism evidence="1">
    <name type="scientific">Variovorax paradoxus</name>
    <dbReference type="NCBI Taxonomy" id="34073"/>
    <lineage>
        <taxon>Bacteria</taxon>
        <taxon>Pseudomonadati</taxon>
        <taxon>Pseudomonadota</taxon>
        <taxon>Betaproteobacteria</taxon>
        <taxon>Burkholderiales</taxon>
        <taxon>Comamonadaceae</taxon>
        <taxon>Variovorax</taxon>
    </lineage>
</organism>
<dbReference type="EMBL" id="LR743507">
    <property type="protein sequence ID" value="CAA2107823.1"/>
    <property type="molecule type" value="Genomic_DNA"/>
</dbReference>
<dbReference type="RefSeq" id="WP_339091967.1">
    <property type="nucleotide sequence ID" value="NZ_LR743507.1"/>
</dbReference>
<reference evidence="1" key="1">
    <citation type="submission" date="2019-12" db="EMBL/GenBank/DDBJ databases">
        <authorList>
            <person name="Cremers G."/>
        </authorList>
    </citation>
    <scope>NUCLEOTIDE SEQUENCE</scope>
    <source>
        <strain evidence="1">Vvax</strain>
    </source>
</reference>
<gene>
    <name evidence="1" type="ORF">VVAX_04428</name>
</gene>
<evidence type="ECO:0000313" key="1">
    <source>
        <dbReference type="EMBL" id="CAA2107823.1"/>
    </source>
</evidence>
<accession>A0A679J5Y9</accession>
<name>A0A679J5Y9_VARPD</name>
<dbReference type="AlphaFoldDB" id="A0A679J5Y9"/>